<dbReference type="RefSeq" id="WP_216939089.1">
    <property type="nucleotide sequence ID" value="NZ_CP077062.1"/>
</dbReference>
<gene>
    <name evidence="3" type="ORF">KRR39_19440</name>
</gene>
<organism evidence="3 4">
    <name type="scientific">Nocardioides panacis</name>
    <dbReference type="NCBI Taxonomy" id="2849501"/>
    <lineage>
        <taxon>Bacteria</taxon>
        <taxon>Bacillati</taxon>
        <taxon>Actinomycetota</taxon>
        <taxon>Actinomycetes</taxon>
        <taxon>Propionibacteriales</taxon>
        <taxon>Nocardioidaceae</taxon>
        <taxon>Nocardioides</taxon>
    </lineage>
</organism>
<reference evidence="3" key="1">
    <citation type="submission" date="2021-06" db="EMBL/GenBank/DDBJ databases">
        <title>Complete genome sequence of Nocardioides sp. G188.</title>
        <authorList>
            <person name="Im W.-T."/>
        </authorList>
    </citation>
    <scope>NUCLEOTIDE SEQUENCE</scope>
    <source>
        <strain evidence="3">G188</strain>
    </source>
</reference>
<keyword evidence="4" id="KW-1185">Reference proteome</keyword>
<sequence>MTARADQRAGRRRAAPEAGQRWSRSARPAPSEPATLGPSELATVRPSGHDRETPEALPPPKPVRVRRWPAHLVSALWLVLTLAGTAALVAAWTPLDVPAWVPQAGAATVTVTFAFALAARTGGRPVVAGALALVLVLAALLTSLPVLPAAAAVTTAVVGAVLGVMVTGPAARFGAVARECLLAVLVAVVAALAANAYDAQVSLERASYLVLGLSLLGALALAYRLAAGLHGLGRRGAVMLVSGIGLLAVTLAYTEAIGRWGSPEVVDAIEGTTHRLRDVLGAVPRPTELLLGIPALAWGVSTRARRRQGWWGTGFGVAALAVVATSLLDHEVSLLEAGLATGYSLVAGLLLGYLVIRADSFASGARGRRARRLEEATAHRPEPGRTQPLL</sequence>
<feature type="transmembrane region" description="Helical" evidence="2">
    <location>
        <begin position="238"/>
        <end position="259"/>
    </location>
</feature>
<dbReference type="EMBL" id="CP077062">
    <property type="protein sequence ID" value="QWZ07578.1"/>
    <property type="molecule type" value="Genomic_DNA"/>
</dbReference>
<evidence type="ECO:0000313" key="3">
    <source>
        <dbReference type="EMBL" id="QWZ07578.1"/>
    </source>
</evidence>
<dbReference type="KEGG" id="nps:KRR39_19440"/>
<feature type="region of interest" description="Disordered" evidence="1">
    <location>
        <begin position="1"/>
        <end position="63"/>
    </location>
</feature>
<feature type="transmembrane region" description="Helical" evidence="2">
    <location>
        <begin position="99"/>
        <end position="119"/>
    </location>
</feature>
<protein>
    <submittedName>
        <fullName evidence="3">Uncharacterized protein</fullName>
    </submittedName>
</protein>
<feature type="transmembrane region" description="Helical" evidence="2">
    <location>
        <begin position="126"/>
        <end position="144"/>
    </location>
</feature>
<feature type="transmembrane region" description="Helical" evidence="2">
    <location>
        <begin position="209"/>
        <end position="226"/>
    </location>
</feature>
<keyword evidence="2" id="KW-0472">Membrane</keyword>
<accession>A0A975SYH6</accession>
<feature type="transmembrane region" description="Helical" evidence="2">
    <location>
        <begin position="70"/>
        <end position="93"/>
    </location>
</feature>
<feature type="transmembrane region" description="Helical" evidence="2">
    <location>
        <begin position="279"/>
        <end position="298"/>
    </location>
</feature>
<keyword evidence="2" id="KW-0812">Transmembrane</keyword>
<dbReference type="Proteomes" id="UP000683575">
    <property type="component" value="Chromosome"/>
</dbReference>
<dbReference type="AlphaFoldDB" id="A0A975SYH6"/>
<feature type="transmembrane region" description="Helical" evidence="2">
    <location>
        <begin position="180"/>
        <end position="197"/>
    </location>
</feature>
<feature type="transmembrane region" description="Helical" evidence="2">
    <location>
        <begin position="150"/>
        <end position="168"/>
    </location>
</feature>
<proteinExistence type="predicted"/>
<evidence type="ECO:0000256" key="1">
    <source>
        <dbReference type="SAM" id="MobiDB-lite"/>
    </source>
</evidence>
<evidence type="ECO:0000256" key="2">
    <source>
        <dbReference type="SAM" id="Phobius"/>
    </source>
</evidence>
<feature type="transmembrane region" description="Helical" evidence="2">
    <location>
        <begin position="334"/>
        <end position="356"/>
    </location>
</feature>
<name>A0A975SYH6_9ACTN</name>
<keyword evidence="2" id="KW-1133">Transmembrane helix</keyword>
<evidence type="ECO:0000313" key="4">
    <source>
        <dbReference type="Proteomes" id="UP000683575"/>
    </source>
</evidence>
<feature type="transmembrane region" description="Helical" evidence="2">
    <location>
        <begin position="310"/>
        <end position="328"/>
    </location>
</feature>